<organism evidence="2 3">
    <name type="scientific">Clostridium oceanicum</name>
    <dbReference type="NCBI Taxonomy" id="1543"/>
    <lineage>
        <taxon>Bacteria</taxon>
        <taxon>Bacillati</taxon>
        <taxon>Bacillota</taxon>
        <taxon>Clostridia</taxon>
        <taxon>Eubacteriales</taxon>
        <taxon>Clostridiaceae</taxon>
        <taxon>Clostridium</taxon>
    </lineage>
</organism>
<dbReference type="GO" id="GO:0016787">
    <property type="term" value="F:hydrolase activity"/>
    <property type="evidence" value="ECO:0007669"/>
    <property type="project" value="UniProtKB-KW"/>
</dbReference>
<evidence type="ECO:0000313" key="3">
    <source>
        <dbReference type="Proteomes" id="UP001501510"/>
    </source>
</evidence>
<evidence type="ECO:0000259" key="1">
    <source>
        <dbReference type="Pfam" id="PF00561"/>
    </source>
</evidence>
<dbReference type="RefSeq" id="WP_343761645.1">
    <property type="nucleotide sequence ID" value="NZ_BAAACG010000010.1"/>
</dbReference>
<accession>A0ABN1JJN0</accession>
<feature type="domain" description="AB hydrolase-1" evidence="1">
    <location>
        <begin position="19"/>
        <end position="253"/>
    </location>
</feature>
<name>A0ABN1JJN0_9CLOT</name>
<dbReference type="Pfam" id="PF00561">
    <property type="entry name" value="Abhydrolase_1"/>
    <property type="match status" value="1"/>
</dbReference>
<dbReference type="InterPro" id="IPR029058">
    <property type="entry name" value="AB_hydrolase_fold"/>
</dbReference>
<sequence length="272" mass="31158">MECTIKDISINYEIIGDGKPIVMLHGYFVDHRLMSASMEPIFKNEDNYKRIYIDLPGMGRSQAKSWITNADIMLDILIEFIDEVIPNENFLLAGESYGGYLSRGLIYKMPNRIDGALLICPVIIAEGKDRNVSNHVVLVEDKDLLSKLTSKDAEDFASMAVVQNEKIYKRYKEEIISGVKLADSKFLKNFQKHGYEFSFNEAMVNEEFNKPTLMLLGRQDSCVGYKDAWNVLEKYPRATFAILDMAGHNLQIEQEDLFNSLVSEWLERVNKS</sequence>
<gene>
    <name evidence="2" type="ORF">GCM10008906_22110</name>
</gene>
<dbReference type="InterPro" id="IPR000073">
    <property type="entry name" value="AB_hydrolase_1"/>
</dbReference>
<proteinExistence type="predicted"/>
<dbReference type="PRINTS" id="PR00111">
    <property type="entry name" value="ABHYDROLASE"/>
</dbReference>
<dbReference type="Proteomes" id="UP001501510">
    <property type="component" value="Unassembled WGS sequence"/>
</dbReference>
<dbReference type="PANTHER" id="PTHR43798:SF6">
    <property type="entry name" value="HYDROLASE, PUTATIVE (AFU_ORTHOLOGUE AFUA_4G13070)-RELATED"/>
    <property type="match status" value="1"/>
</dbReference>
<dbReference type="InterPro" id="IPR050266">
    <property type="entry name" value="AB_hydrolase_sf"/>
</dbReference>
<reference evidence="2 3" key="1">
    <citation type="journal article" date="2019" name="Int. J. Syst. Evol. Microbiol.">
        <title>The Global Catalogue of Microorganisms (GCM) 10K type strain sequencing project: providing services to taxonomists for standard genome sequencing and annotation.</title>
        <authorList>
            <consortium name="The Broad Institute Genomics Platform"/>
            <consortium name="The Broad Institute Genome Sequencing Center for Infectious Disease"/>
            <person name="Wu L."/>
            <person name="Ma J."/>
        </authorList>
    </citation>
    <scope>NUCLEOTIDE SEQUENCE [LARGE SCALE GENOMIC DNA]</scope>
    <source>
        <strain evidence="2 3">JCM 1407</strain>
    </source>
</reference>
<evidence type="ECO:0000313" key="2">
    <source>
        <dbReference type="EMBL" id="GAA0741219.1"/>
    </source>
</evidence>
<keyword evidence="2" id="KW-0378">Hydrolase</keyword>
<protein>
    <submittedName>
        <fullName evidence="2">Alpha/beta hydrolase</fullName>
    </submittedName>
</protein>
<dbReference type="Gene3D" id="3.40.50.1820">
    <property type="entry name" value="alpha/beta hydrolase"/>
    <property type="match status" value="1"/>
</dbReference>
<dbReference type="PANTHER" id="PTHR43798">
    <property type="entry name" value="MONOACYLGLYCEROL LIPASE"/>
    <property type="match status" value="1"/>
</dbReference>
<comment type="caution">
    <text evidence="2">The sequence shown here is derived from an EMBL/GenBank/DDBJ whole genome shotgun (WGS) entry which is preliminary data.</text>
</comment>
<keyword evidence="3" id="KW-1185">Reference proteome</keyword>
<dbReference type="SUPFAM" id="SSF53474">
    <property type="entry name" value="alpha/beta-Hydrolases"/>
    <property type="match status" value="1"/>
</dbReference>
<dbReference type="EMBL" id="BAAACG010000010">
    <property type="protein sequence ID" value="GAA0741219.1"/>
    <property type="molecule type" value="Genomic_DNA"/>
</dbReference>